<organism evidence="1 2">
    <name type="scientific">Ustilago trichophora</name>
    <dbReference type="NCBI Taxonomy" id="86804"/>
    <lineage>
        <taxon>Eukaryota</taxon>
        <taxon>Fungi</taxon>
        <taxon>Dikarya</taxon>
        <taxon>Basidiomycota</taxon>
        <taxon>Ustilaginomycotina</taxon>
        <taxon>Ustilaginomycetes</taxon>
        <taxon>Ustilaginales</taxon>
        <taxon>Ustilaginaceae</taxon>
        <taxon>Ustilago</taxon>
    </lineage>
</organism>
<reference evidence="1 2" key="1">
    <citation type="submission" date="2018-03" db="EMBL/GenBank/DDBJ databases">
        <authorList>
            <person name="Guldener U."/>
        </authorList>
    </citation>
    <scope>NUCLEOTIDE SEQUENCE [LARGE SCALE GENOMIC DNA]</scope>
    <source>
        <strain evidence="1 2">NBRC100155</strain>
    </source>
</reference>
<accession>A0A5C3EQQ5</accession>
<proteinExistence type="predicted"/>
<name>A0A5C3EQQ5_9BASI</name>
<evidence type="ECO:0000313" key="2">
    <source>
        <dbReference type="Proteomes" id="UP000324022"/>
    </source>
</evidence>
<keyword evidence="2" id="KW-1185">Reference proteome</keyword>
<protein>
    <submittedName>
        <fullName evidence="1">Uncharacterized protein</fullName>
    </submittedName>
</protein>
<sequence length="596" mass="67164">MQAMQRRDRHSLETGTSGHQVARCLTLPVDIWICILDHLVPRSHPNATTFPNLAQMNATCTDEVPTWNVQDLLSLALTCKTLEPLIRQRIYRVPILANVDAARAFVNAGSNVSLVRAIHIPHCPQLRLDKFFALGSGIDHLSLEIGSGSAYLSDFLGSASQTFPSRLTILQKDGAEPNLSGTLSLQQLSRVSHLHLINATPQLVSLLVGVPIRVHRPDDPHNIREVIEGNLTPRTSLECLRLSSVSPIAMFDFCDYAKWRVDIEPRLGLPLEHRVEQREPLCPCPSGPLENLEVLFGFIINAGKLPRLRLLILEMDPLTRLSPPRNSTDARYWVLNRMYVLRKQSPADKDLSRATCRHLPWFNAAIRREMIMRPNSFGPPIDPNEDRLLNYYDLAWTEVQLGKGDLGILCRHYRRAEAYHALRVGGDRLNCYDKFSDNVEIRVVAPRERKWDSHEMLQELQCQVDNVIFRDHSRLDDPALPSGVRRLLEGSLSTYAGCWADPDAFSLIAAAPWLSYREVEQSDGRPDYCHWTGCLPRHAYTEVSIPSSITLPRGIKDYRIPFFVDLGPEGLDDQGKKELAELNRGGSHAPHGTGQN</sequence>
<dbReference type="Proteomes" id="UP000324022">
    <property type="component" value="Unassembled WGS sequence"/>
</dbReference>
<gene>
    <name evidence="1" type="ORF">UTRI_02684</name>
</gene>
<dbReference type="AlphaFoldDB" id="A0A5C3EQQ5"/>
<evidence type="ECO:0000313" key="1">
    <source>
        <dbReference type="EMBL" id="SPO32127.1"/>
    </source>
</evidence>
<dbReference type="EMBL" id="OOIN01000043">
    <property type="protein sequence ID" value="SPO32127.1"/>
    <property type="molecule type" value="Genomic_DNA"/>
</dbReference>